<dbReference type="OrthoDB" id="665027at2"/>
<evidence type="ECO:0000313" key="2">
    <source>
        <dbReference type="Proteomes" id="UP000198757"/>
    </source>
</evidence>
<dbReference type="STRING" id="1285928.SAMN04487894_12221"/>
<keyword evidence="2" id="KW-1185">Reference proteome</keyword>
<gene>
    <name evidence="1" type="ORF">SAMN04487894_12221</name>
</gene>
<dbReference type="EMBL" id="FMZO01000022">
    <property type="protein sequence ID" value="SDE11776.1"/>
    <property type="molecule type" value="Genomic_DNA"/>
</dbReference>
<reference evidence="2" key="1">
    <citation type="submission" date="2016-10" db="EMBL/GenBank/DDBJ databases">
        <authorList>
            <person name="Varghese N."/>
            <person name="Submissions S."/>
        </authorList>
    </citation>
    <scope>NUCLEOTIDE SEQUENCE [LARGE SCALE GENOMIC DNA]</scope>
    <source>
        <strain evidence="2">DSM 25811 / CCM 8410 / LMG 26954 / E90</strain>
    </source>
</reference>
<organism evidence="1 2">
    <name type="scientific">Niabella drilacis (strain DSM 25811 / CCM 8410 / CCUG 62505 / LMG 26954 / E90)</name>
    <dbReference type="NCBI Taxonomy" id="1285928"/>
    <lineage>
        <taxon>Bacteria</taxon>
        <taxon>Pseudomonadati</taxon>
        <taxon>Bacteroidota</taxon>
        <taxon>Chitinophagia</taxon>
        <taxon>Chitinophagales</taxon>
        <taxon>Chitinophagaceae</taxon>
        <taxon>Niabella</taxon>
    </lineage>
</organism>
<dbReference type="Proteomes" id="UP000198757">
    <property type="component" value="Unassembled WGS sequence"/>
</dbReference>
<accession>A0A1G7AD42</accession>
<name>A0A1G7AD42_NIADE</name>
<sequence>MKNYINQLNSKEQYAVHCIKKLITTQLDPLIIYCFGYTISVSTRRSAFVKKQFAEERHFTCDLLIITPSAVTVDEDKRAAIQEMVAHFGTVNMVIHPLGFALRQLNEGNLFFSWVHKNGMLLHERNNSMQLLPAPVGKEYQLQAAAFYAGDPEMTGYLEVKLQRLVKPQPKQEKPSLPQPVEIRLMLDPQQGWQPAVTKAPVANQPTPED</sequence>
<protein>
    <submittedName>
        <fullName evidence="1">Uncharacterized protein</fullName>
    </submittedName>
</protein>
<dbReference type="AlphaFoldDB" id="A0A1G7AD42"/>
<evidence type="ECO:0000313" key="1">
    <source>
        <dbReference type="EMBL" id="SDE11776.1"/>
    </source>
</evidence>
<dbReference type="RefSeq" id="WP_090393052.1">
    <property type="nucleotide sequence ID" value="NZ_FMZO01000022.1"/>
</dbReference>
<proteinExistence type="predicted"/>